<gene>
    <name evidence="1" type="ORF">DWV77_15805</name>
</gene>
<dbReference type="Proteomes" id="UP000285150">
    <property type="component" value="Unassembled WGS sequence"/>
</dbReference>
<dbReference type="RefSeq" id="WP_117859225.1">
    <property type="nucleotide sequence ID" value="NZ_JAQCSR010000021.1"/>
</dbReference>
<sequence length="78" mass="9576">MNNEYITEWIQNNPSLIEFLILPCISIIYNEVWNHVKKWFSNYKTRRYQDALAKRLAESYFLIKKNFFLDAPERLFLL</sequence>
<reference evidence="1 2" key="1">
    <citation type="submission" date="2018-08" db="EMBL/GenBank/DDBJ databases">
        <title>A genome reference for cultivated species of the human gut microbiota.</title>
        <authorList>
            <person name="Zou Y."/>
            <person name="Xue W."/>
            <person name="Luo G."/>
        </authorList>
    </citation>
    <scope>NUCLEOTIDE SEQUENCE [LARGE SCALE GENOMIC DNA]</scope>
    <source>
        <strain evidence="1 2">AF12-7</strain>
    </source>
</reference>
<organism evidence="1 2">
    <name type="scientific">Bacteroides stercoris</name>
    <dbReference type="NCBI Taxonomy" id="46506"/>
    <lineage>
        <taxon>Bacteria</taxon>
        <taxon>Pseudomonadati</taxon>
        <taxon>Bacteroidota</taxon>
        <taxon>Bacteroidia</taxon>
        <taxon>Bacteroidales</taxon>
        <taxon>Bacteroidaceae</taxon>
        <taxon>Bacteroides</taxon>
    </lineage>
</organism>
<name>A0A413B2Q7_BACSE</name>
<accession>A0A413B2Q7</accession>
<protein>
    <submittedName>
        <fullName evidence="1">Uncharacterized protein</fullName>
    </submittedName>
</protein>
<proteinExistence type="predicted"/>
<dbReference type="AlphaFoldDB" id="A0A413B2Q7"/>
<dbReference type="EMBL" id="QSAF01000027">
    <property type="protein sequence ID" value="RGW31831.1"/>
    <property type="molecule type" value="Genomic_DNA"/>
</dbReference>
<comment type="caution">
    <text evidence="1">The sequence shown here is derived from an EMBL/GenBank/DDBJ whole genome shotgun (WGS) entry which is preliminary data.</text>
</comment>
<evidence type="ECO:0000313" key="1">
    <source>
        <dbReference type="EMBL" id="RGW31831.1"/>
    </source>
</evidence>
<evidence type="ECO:0000313" key="2">
    <source>
        <dbReference type="Proteomes" id="UP000285150"/>
    </source>
</evidence>